<feature type="domain" description="Cytochrome c" evidence="8">
    <location>
        <begin position="29"/>
        <end position="114"/>
    </location>
</feature>
<feature type="binding site" description="covalent" evidence="6">
    <location>
        <position position="92"/>
    </location>
    <ligand>
        <name>heme c</name>
        <dbReference type="ChEBI" id="CHEBI:61717"/>
    </ligand>
</feature>
<dbReference type="STRING" id="1150600.ADIARSV_1109"/>
<dbReference type="GO" id="GO:0009055">
    <property type="term" value="F:electron transfer activity"/>
    <property type="evidence" value="ECO:0007669"/>
    <property type="project" value="InterPro"/>
</dbReference>
<keyword evidence="5 6" id="KW-0408">Iron</keyword>
<dbReference type="eggNOG" id="COG4654">
    <property type="taxonomic scope" value="Bacteria"/>
</dbReference>
<protein>
    <submittedName>
        <fullName evidence="9">Cytochrome c, class I</fullName>
    </submittedName>
</protein>
<gene>
    <name evidence="9" type="ORF">ADIARSV_1109</name>
</gene>
<evidence type="ECO:0000256" key="6">
    <source>
        <dbReference type="PIRSR" id="PIRSR602324-1"/>
    </source>
</evidence>
<dbReference type="Proteomes" id="UP000014174">
    <property type="component" value="Unassembled WGS sequence"/>
</dbReference>
<keyword evidence="2 6" id="KW-0349">Heme</keyword>
<evidence type="ECO:0000256" key="1">
    <source>
        <dbReference type="ARBA" id="ARBA00022448"/>
    </source>
</evidence>
<evidence type="ECO:0000313" key="10">
    <source>
        <dbReference type="Proteomes" id="UP000014174"/>
    </source>
</evidence>
<feature type="binding site" description="covalent" evidence="6">
    <location>
        <position position="43"/>
    </location>
    <ligand>
        <name>heme c</name>
        <dbReference type="ChEBI" id="CHEBI:61717"/>
    </ligand>
</feature>
<evidence type="ECO:0000313" key="9">
    <source>
        <dbReference type="EMBL" id="EOR95796.1"/>
    </source>
</evidence>
<evidence type="ECO:0000256" key="7">
    <source>
        <dbReference type="SAM" id="MobiDB-lite"/>
    </source>
</evidence>
<evidence type="ECO:0000256" key="2">
    <source>
        <dbReference type="ARBA" id="ARBA00022617"/>
    </source>
</evidence>
<evidence type="ECO:0000256" key="3">
    <source>
        <dbReference type="ARBA" id="ARBA00022723"/>
    </source>
</evidence>
<feature type="compositionally biased region" description="Polar residues" evidence="7">
    <location>
        <begin position="1"/>
        <end position="25"/>
    </location>
</feature>
<reference evidence="9 10" key="1">
    <citation type="journal article" date="2013" name="Genome Announc.">
        <title>Draft Genome Sequence of Arcticibacter svalbardensis Strain MN12-7T, a Member of the Family Sphingobacteriaceae Isolated from an Arctic Soil Sample.</title>
        <authorList>
            <person name="Shivaji S."/>
            <person name="Ara S."/>
            <person name="Prasad S."/>
            <person name="Manasa B.P."/>
            <person name="Begum Z."/>
            <person name="Singh A."/>
            <person name="Kumar Pinnaka A."/>
        </authorList>
    </citation>
    <scope>NUCLEOTIDE SEQUENCE [LARGE SCALE GENOMIC DNA]</scope>
    <source>
        <strain evidence="9 10">MN12-7</strain>
    </source>
</reference>
<keyword evidence="10" id="KW-1185">Reference proteome</keyword>
<dbReference type="InterPro" id="IPR009056">
    <property type="entry name" value="Cyt_c-like_dom"/>
</dbReference>
<evidence type="ECO:0000256" key="4">
    <source>
        <dbReference type="ARBA" id="ARBA00022982"/>
    </source>
</evidence>
<accession>R9GVN7</accession>
<evidence type="ECO:0000259" key="8">
    <source>
        <dbReference type="PROSITE" id="PS51007"/>
    </source>
</evidence>
<keyword evidence="3 6" id="KW-0479">Metal-binding</keyword>
<evidence type="ECO:0000256" key="5">
    <source>
        <dbReference type="ARBA" id="ARBA00023004"/>
    </source>
</evidence>
<dbReference type="InterPro" id="IPR002324">
    <property type="entry name" value="Cyt_c_ID"/>
</dbReference>
<dbReference type="PATRIC" id="fig|1150600.3.peg.1091"/>
<dbReference type="Gene3D" id="1.10.760.10">
    <property type="entry name" value="Cytochrome c-like domain"/>
    <property type="match status" value="1"/>
</dbReference>
<dbReference type="AlphaFoldDB" id="R9GVN7"/>
<proteinExistence type="predicted"/>
<dbReference type="PROSITE" id="PS51007">
    <property type="entry name" value="CYTC"/>
    <property type="match status" value="1"/>
</dbReference>
<dbReference type="Pfam" id="PF00034">
    <property type="entry name" value="Cytochrom_C"/>
    <property type="match status" value="1"/>
</dbReference>
<dbReference type="InterPro" id="IPR036909">
    <property type="entry name" value="Cyt_c-like_dom_sf"/>
</dbReference>
<dbReference type="SUPFAM" id="SSF46626">
    <property type="entry name" value="Cytochrome c"/>
    <property type="match status" value="1"/>
</dbReference>
<feature type="binding site" description="covalent" evidence="6">
    <location>
        <position position="47"/>
    </location>
    <ligand>
        <name>heme c</name>
        <dbReference type="ChEBI" id="CHEBI:61717"/>
    </ligand>
</feature>
<organism evidence="9 10">
    <name type="scientific">Arcticibacter svalbardensis MN12-7</name>
    <dbReference type="NCBI Taxonomy" id="1150600"/>
    <lineage>
        <taxon>Bacteria</taxon>
        <taxon>Pseudomonadati</taxon>
        <taxon>Bacteroidota</taxon>
        <taxon>Sphingobacteriia</taxon>
        <taxon>Sphingobacteriales</taxon>
        <taxon>Sphingobacteriaceae</taxon>
        <taxon>Arcticibacter</taxon>
    </lineage>
</organism>
<dbReference type="GO" id="GO:0020037">
    <property type="term" value="F:heme binding"/>
    <property type="evidence" value="ECO:0007669"/>
    <property type="project" value="InterPro"/>
</dbReference>
<dbReference type="GO" id="GO:0005506">
    <property type="term" value="F:iron ion binding"/>
    <property type="evidence" value="ECO:0007669"/>
    <property type="project" value="InterPro"/>
</dbReference>
<name>R9GVN7_9SPHI</name>
<keyword evidence="4" id="KW-0249">Electron transport</keyword>
<sequence>MAAATRQTEVDTNVNDLGTNRNAGESPQGAYEKGAQLIKSSDCLSCHQEKAKLVGPSYVDVAKKYKPTDDNINLLAGKIIKGGSGVWGDVPMTPHPAVSDQDAHEMVKYILSLNQ</sequence>
<comment type="caution">
    <text evidence="9">The sequence shown here is derived from an EMBL/GenBank/DDBJ whole genome shotgun (WGS) entry which is preliminary data.</text>
</comment>
<comment type="PTM">
    <text evidence="6">Binds 1 heme c group covalently per subunit.</text>
</comment>
<dbReference type="EMBL" id="AQPN01000043">
    <property type="protein sequence ID" value="EOR95796.1"/>
    <property type="molecule type" value="Genomic_DNA"/>
</dbReference>
<feature type="region of interest" description="Disordered" evidence="7">
    <location>
        <begin position="1"/>
        <end position="30"/>
    </location>
</feature>
<dbReference type="PRINTS" id="PR00606">
    <property type="entry name" value="CYTCHROMECID"/>
</dbReference>
<keyword evidence="1" id="KW-0813">Transport</keyword>
<dbReference type="OrthoDB" id="9814063at2"/>